<feature type="chain" id="PRO_5035875954" description="SGNH hydrolase-type esterase domain-containing protein" evidence="1">
    <location>
        <begin position="20"/>
        <end position="255"/>
    </location>
</feature>
<name>A0A8T9B7Z7_9HELO</name>
<gene>
    <name evidence="3" type="ORF">LARI1_G005928</name>
</gene>
<evidence type="ECO:0000256" key="1">
    <source>
        <dbReference type="SAM" id="SignalP"/>
    </source>
</evidence>
<dbReference type="InterPro" id="IPR013830">
    <property type="entry name" value="SGNH_hydro"/>
</dbReference>
<sequence>MISVTVLFNLLQALGGILGLLESATDSQVKLKIMPLGDSITAITCWRTLLWDTLRDANLTDYIQFVGSSTSNAGACIGTGPGTWDHHHEGHGGYTAVDIADNNQVGWLGAARPDVVMFMLGTNDVTHGHSTAAIIDAYTRMVGLMRDSKPGVNIIVDLVIPLAVGNAGVVELNAAILPWAKALNSTDSPIYVADTNTGFTDADEVDGVHPNANGDRKIAGCLYPILRQIIDQSCEAGDAVGCLAGGLEGVEDVTE</sequence>
<feature type="domain" description="SGNH hydrolase-type esterase" evidence="2">
    <location>
        <begin position="36"/>
        <end position="216"/>
    </location>
</feature>
<evidence type="ECO:0000313" key="4">
    <source>
        <dbReference type="Proteomes" id="UP000469559"/>
    </source>
</evidence>
<dbReference type="GO" id="GO:0004622">
    <property type="term" value="F:phosphatidylcholine lysophospholipase activity"/>
    <property type="evidence" value="ECO:0007669"/>
    <property type="project" value="TreeGrafter"/>
</dbReference>
<dbReference type="SUPFAM" id="SSF52266">
    <property type="entry name" value="SGNH hydrolase"/>
    <property type="match status" value="1"/>
</dbReference>
<evidence type="ECO:0000259" key="2">
    <source>
        <dbReference type="Pfam" id="PF13472"/>
    </source>
</evidence>
<dbReference type="CDD" id="cd01833">
    <property type="entry name" value="XynB_like"/>
    <property type="match status" value="1"/>
</dbReference>
<reference evidence="3 4" key="1">
    <citation type="submission" date="2018-05" db="EMBL/GenBank/DDBJ databases">
        <title>Whole genome sequencing for identification of molecular markers to develop diagnostic detection tools for the regulated plant pathogen Lachnellula willkommii.</title>
        <authorList>
            <person name="Giroux E."/>
            <person name="Bilodeau G."/>
        </authorList>
    </citation>
    <scope>NUCLEOTIDE SEQUENCE [LARGE SCALE GENOMIC DNA]</scope>
    <source>
        <strain evidence="3 4">CBS 203.66</strain>
    </source>
</reference>
<dbReference type="EMBL" id="QGMF01000406">
    <property type="protein sequence ID" value="TVY16140.1"/>
    <property type="molecule type" value="Genomic_DNA"/>
</dbReference>
<dbReference type="PANTHER" id="PTHR30383:SF2">
    <property type="entry name" value="CELLULOSE-BINDING PROTEIN"/>
    <property type="match status" value="1"/>
</dbReference>
<comment type="caution">
    <text evidence="3">The sequence shown here is derived from an EMBL/GenBank/DDBJ whole genome shotgun (WGS) entry which is preliminary data.</text>
</comment>
<organism evidence="3 4">
    <name type="scientific">Lachnellula arida</name>
    <dbReference type="NCBI Taxonomy" id="1316785"/>
    <lineage>
        <taxon>Eukaryota</taxon>
        <taxon>Fungi</taxon>
        <taxon>Dikarya</taxon>
        <taxon>Ascomycota</taxon>
        <taxon>Pezizomycotina</taxon>
        <taxon>Leotiomycetes</taxon>
        <taxon>Helotiales</taxon>
        <taxon>Lachnaceae</taxon>
        <taxon>Lachnellula</taxon>
    </lineage>
</organism>
<dbReference type="InterPro" id="IPR036514">
    <property type="entry name" value="SGNH_hydro_sf"/>
</dbReference>
<proteinExistence type="predicted"/>
<dbReference type="InterPro" id="IPR051532">
    <property type="entry name" value="Ester_Hydrolysis_Enzymes"/>
</dbReference>
<dbReference type="Gene3D" id="3.40.50.1110">
    <property type="entry name" value="SGNH hydrolase"/>
    <property type="match status" value="1"/>
</dbReference>
<keyword evidence="4" id="KW-1185">Reference proteome</keyword>
<dbReference type="Pfam" id="PF13472">
    <property type="entry name" value="Lipase_GDSL_2"/>
    <property type="match status" value="1"/>
</dbReference>
<keyword evidence="1" id="KW-0732">Signal</keyword>
<feature type="signal peptide" evidence="1">
    <location>
        <begin position="1"/>
        <end position="19"/>
    </location>
</feature>
<evidence type="ECO:0000313" key="3">
    <source>
        <dbReference type="EMBL" id="TVY16140.1"/>
    </source>
</evidence>
<dbReference type="OrthoDB" id="2119228at2759"/>
<dbReference type="Proteomes" id="UP000469559">
    <property type="component" value="Unassembled WGS sequence"/>
</dbReference>
<accession>A0A8T9B7Z7</accession>
<dbReference type="PANTHER" id="PTHR30383">
    <property type="entry name" value="THIOESTERASE 1/PROTEASE 1/LYSOPHOSPHOLIPASE L1"/>
    <property type="match status" value="1"/>
</dbReference>
<dbReference type="AlphaFoldDB" id="A0A8T9B7Z7"/>
<protein>
    <recommendedName>
        <fullName evidence="2">SGNH hydrolase-type esterase domain-containing protein</fullName>
    </recommendedName>
</protein>